<dbReference type="Pfam" id="PF25372">
    <property type="entry name" value="DUF7885"/>
    <property type="match status" value="1"/>
</dbReference>
<dbReference type="InterPro" id="IPR032675">
    <property type="entry name" value="LRR_dom_sf"/>
</dbReference>
<evidence type="ECO:0000256" key="1">
    <source>
        <dbReference type="ARBA" id="ARBA00022786"/>
    </source>
</evidence>
<feature type="compositionally biased region" description="Polar residues" evidence="2">
    <location>
        <begin position="8"/>
        <end position="21"/>
    </location>
</feature>
<dbReference type="SMART" id="SM00367">
    <property type="entry name" value="LRR_CC"/>
    <property type="match status" value="6"/>
</dbReference>
<dbReference type="Proteomes" id="UP001195483">
    <property type="component" value="Unassembled WGS sequence"/>
</dbReference>
<dbReference type="InterPro" id="IPR036047">
    <property type="entry name" value="F-box-like_dom_sf"/>
</dbReference>
<feature type="region of interest" description="Disordered" evidence="2">
    <location>
        <begin position="1"/>
        <end position="40"/>
    </location>
</feature>
<accession>A0AAE0RQZ3</accession>
<comment type="caution">
    <text evidence="4">The sequence shown here is derived from an EMBL/GenBank/DDBJ whole genome shotgun (WGS) entry which is preliminary data.</text>
</comment>
<organism evidence="4 5">
    <name type="scientific">Potamilus streckersoni</name>
    <dbReference type="NCBI Taxonomy" id="2493646"/>
    <lineage>
        <taxon>Eukaryota</taxon>
        <taxon>Metazoa</taxon>
        <taxon>Spiralia</taxon>
        <taxon>Lophotrochozoa</taxon>
        <taxon>Mollusca</taxon>
        <taxon>Bivalvia</taxon>
        <taxon>Autobranchia</taxon>
        <taxon>Heteroconchia</taxon>
        <taxon>Palaeoheterodonta</taxon>
        <taxon>Unionida</taxon>
        <taxon>Unionoidea</taxon>
        <taxon>Unionidae</taxon>
        <taxon>Ambleminae</taxon>
        <taxon>Lampsilini</taxon>
        <taxon>Potamilus</taxon>
    </lineage>
</organism>
<dbReference type="InterPro" id="IPR001810">
    <property type="entry name" value="F-box_dom"/>
</dbReference>
<dbReference type="PANTHER" id="PTHR13318">
    <property type="entry name" value="PARTNER OF PAIRED, ISOFORM B-RELATED"/>
    <property type="match status" value="1"/>
</dbReference>
<evidence type="ECO:0000313" key="4">
    <source>
        <dbReference type="EMBL" id="KAK3577926.1"/>
    </source>
</evidence>
<keyword evidence="5" id="KW-1185">Reference proteome</keyword>
<dbReference type="EMBL" id="JAEAOA010002034">
    <property type="protein sequence ID" value="KAK3577926.1"/>
    <property type="molecule type" value="Genomic_DNA"/>
</dbReference>
<dbReference type="GO" id="GO:0031146">
    <property type="term" value="P:SCF-dependent proteasomal ubiquitin-dependent protein catabolic process"/>
    <property type="evidence" value="ECO:0007669"/>
    <property type="project" value="TreeGrafter"/>
</dbReference>
<dbReference type="SUPFAM" id="SSF81383">
    <property type="entry name" value="F-box domain"/>
    <property type="match status" value="1"/>
</dbReference>
<dbReference type="InterPro" id="IPR057207">
    <property type="entry name" value="FBXL15_LRR"/>
</dbReference>
<keyword evidence="1" id="KW-0833">Ubl conjugation pathway</keyword>
<dbReference type="Gene3D" id="3.80.10.10">
    <property type="entry name" value="Ribonuclease Inhibitor"/>
    <property type="match status" value="1"/>
</dbReference>
<dbReference type="CDD" id="cd22149">
    <property type="entry name" value="F-box_DmSKP2-like"/>
    <property type="match status" value="1"/>
</dbReference>
<reference evidence="4" key="1">
    <citation type="journal article" date="2021" name="Genome Biol. Evol.">
        <title>A High-Quality Reference Genome for a Parasitic Bivalve with Doubly Uniparental Inheritance (Bivalvia: Unionida).</title>
        <authorList>
            <person name="Smith C.H."/>
        </authorList>
    </citation>
    <scope>NUCLEOTIDE SEQUENCE</scope>
    <source>
        <strain evidence="4">CHS0354</strain>
    </source>
</reference>
<dbReference type="Pfam" id="PF12937">
    <property type="entry name" value="F-box-like"/>
    <property type="match status" value="1"/>
</dbReference>
<gene>
    <name evidence="4" type="ORF">CHS0354_034565</name>
</gene>
<dbReference type="PROSITE" id="PS50181">
    <property type="entry name" value="FBOX"/>
    <property type="match status" value="1"/>
</dbReference>
<feature type="domain" description="F-box" evidence="3">
    <location>
        <begin position="157"/>
        <end position="203"/>
    </location>
</feature>
<dbReference type="SMART" id="SM00256">
    <property type="entry name" value="FBOX"/>
    <property type="match status" value="1"/>
</dbReference>
<reference evidence="4" key="2">
    <citation type="journal article" date="2021" name="Genome Biol. Evol.">
        <title>Developing a high-quality reference genome for a parasitic bivalve with doubly uniparental inheritance (Bivalvia: Unionida).</title>
        <authorList>
            <person name="Smith C.H."/>
        </authorList>
    </citation>
    <scope>NUCLEOTIDE SEQUENCE</scope>
    <source>
        <strain evidence="4">CHS0354</strain>
        <tissue evidence="4">Mantle</tissue>
    </source>
</reference>
<reference evidence="4" key="3">
    <citation type="submission" date="2023-05" db="EMBL/GenBank/DDBJ databases">
        <authorList>
            <person name="Smith C.H."/>
        </authorList>
    </citation>
    <scope>NUCLEOTIDE SEQUENCE</scope>
    <source>
        <strain evidence="4">CHS0354</strain>
        <tissue evidence="4">Mantle</tissue>
    </source>
</reference>
<dbReference type="GO" id="GO:0019005">
    <property type="term" value="C:SCF ubiquitin ligase complex"/>
    <property type="evidence" value="ECO:0007669"/>
    <property type="project" value="TreeGrafter"/>
</dbReference>
<proteinExistence type="predicted"/>
<feature type="compositionally biased region" description="Polar residues" evidence="2">
    <location>
        <begin position="30"/>
        <end position="40"/>
    </location>
</feature>
<evidence type="ECO:0000313" key="5">
    <source>
        <dbReference type="Proteomes" id="UP001195483"/>
    </source>
</evidence>
<dbReference type="AlphaFoldDB" id="A0AAE0RQZ3"/>
<protein>
    <recommendedName>
        <fullName evidence="3">F-box domain-containing protein</fullName>
    </recommendedName>
</protein>
<name>A0AAE0RQZ3_9BIVA</name>
<evidence type="ECO:0000256" key="2">
    <source>
        <dbReference type="SAM" id="MobiDB-lite"/>
    </source>
</evidence>
<evidence type="ECO:0000259" key="3">
    <source>
        <dbReference type="PROSITE" id="PS50181"/>
    </source>
</evidence>
<dbReference type="SUPFAM" id="SSF52047">
    <property type="entry name" value="RNI-like"/>
    <property type="match status" value="1"/>
</dbReference>
<dbReference type="InterPro" id="IPR006553">
    <property type="entry name" value="Leu-rich_rpt_Cys-con_subtyp"/>
</dbReference>
<sequence length="488" mass="54751">MGKAKIPKNSSDCATKENISYKSRKRKATSPLQGSQPNMTWSFNQQQTQNLLGEMGVENLSQSSSESCSLPNIYSFKTPAFIWNLQEDSSSFHLPPVPAAPRILLPSQVDNITQNGEDSLSLVTTYSTPHIKSKSSDGFLKNQMLGRRASQEFQDYYDYFSMLSDEIVLTIFQWVPKFVLAKCARVCRRWSRLVIDESLWQRLDLSNRTLLPGVLGHVLGRGVSILRLAKAEILGPVFTGVTSVINCTRLSRIQYLDLSMASTTTSVLEEFFCICKDLRKLSLENCTVNDKICGYIGENKNLEVLNLAMCQGITAAGLVPITTNCRKLESLNMGWTNLHKHSIVYLCLCLPQSLQNFNLSGCRENITDDEVKQLVKTCPNLRELDLSDSTAITCESIHLIASHLNHLEHLAVSRCYYIMPTTMPVLGQINSLVAVEMFGMLKDTALRQLRETMRGVDINKFPFSCVARPTTGIRRTSIWGLRVRDNLA</sequence>